<evidence type="ECO:0000313" key="3">
    <source>
        <dbReference type="Proteomes" id="UP000789831"/>
    </source>
</evidence>
<feature type="compositionally biased region" description="Acidic residues" evidence="1">
    <location>
        <begin position="110"/>
        <end position="122"/>
    </location>
</feature>
<feature type="region of interest" description="Disordered" evidence="1">
    <location>
        <begin position="97"/>
        <end position="144"/>
    </location>
</feature>
<name>A0A9N9FL59_9GLOM</name>
<dbReference type="EMBL" id="CAJVPL010000923">
    <property type="protein sequence ID" value="CAG8540753.1"/>
    <property type="molecule type" value="Genomic_DNA"/>
</dbReference>
<feature type="region of interest" description="Disordered" evidence="1">
    <location>
        <begin position="181"/>
        <end position="203"/>
    </location>
</feature>
<reference evidence="2" key="1">
    <citation type="submission" date="2021-06" db="EMBL/GenBank/DDBJ databases">
        <authorList>
            <person name="Kallberg Y."/>
            <person name="Tangrot J."/>
            <person name="Rosling A."/>
        </authorList>
    </citation>
    <scope>NUCLEOTIDE SEQUENCE</scope>
    <source>
        <strain evidence="2">MT106</strain>
    </source>
</reference>
<feature type="compositionally biased region" description="Low complexity" evidence="1">
    <location>
        <begin position="135"/>
        <end position="144"/>
    </location>
</feature>
<organism evidence="2 3">
    <name type="scientific">Ambispora gerdemannii</name>
    <dbReference type="NCBI Taxonomy" id="144530"/>
    <lineage>
        <taxon>Eukaryota</taxon>
        <taxon>Fungi</taxon>
        <taxon>Fungi incertae sedis</taxon>
        <taxon>Mucoromycota</taxon>
        <taxon>Glomeromycotina</taxon>
        <taxon>Glomeromycetes</taxon>
        <taxon>Archaeosporales</taxon>
        <taxon>Ambisporaceae</taxon>
        <taxon>Ambispora</taxon>
    </lineage>
</organism>
<feature type="compositionally biased region" description="Basic and acidic residues" evidence="1">
    <location>
        <begin position="123"/>
        <end position="134"/>
    </location>
</feature>
<feature type="non-terminal residue" evidence="2">
    <location>
        <position position="506"/>
    </location>
</feature>
<keyword evidence="3" id="KW-1185">Reference proteome</keyword>
<protein>
    <submittedName>
        <fullName evidence="2">2215_t:CDS:1</fullName>
    </submittedName>
</protein>
<feature type="region of interest" description="Disordered" evidence="1">
    <location>
        <begin position="465"/>
        <end position="490"/>
    </location>
</feature>
<evidence type="ECO:0000256" key="1">
    <source>
        <dbReference type="SAM" id="MobiDB-lite"/>
    </source>
</evidence>
<feature type="compositionally biased region" description="Polar residues" evidence="1">
    <location>
        <begin position="43"/>
        <end position="54"/>
    </location>
</feature>
<dbReference type="AlphaFoldDB" id="A0A9N9FL59"/>
<proteinExistence type="predicted"/>
<sequence length="506" mass="57497">MSPFQKYEKVKCLTLLITKGDTNNYKKAIITKIKDGESDNNDNRTLVINGNDESGNLEDTDNNSEKYENTTNVQDLSNVDGNDSNKKVIIAEIKDGESDNNNNRTLVIDGNDESDNLEDTDNNDEKYEDMRNRQDSSNVDNNNSIINHVNKNRELGKMITCIVPTNEGDYKKAIITEIKDNEKDTENDDEKYEDMTNRQDSSNIDDNDNIINCIDKNRELGGMITYIIFTNEDDYKKAIITEIKDNKSDNNNNRTLVINKNNKFFNIENTENNSKKYEDITNRQDLSNNSNYKKAIITKIKYGESDNNDNRILVINGNDESDNIEDTENDSEKELDRIVLTNEELDRIILTNEGNYKKAIVTEIKNNIGMYINKDDESDNNDNGKLTSTKLFIPGVNVPINEKLLENVLSSEELSQRFPFGKFEFTIKVPKQPLSLDGNDESQNTPDSFDSVADVNNEAFEDRELLESPSNNTSKTHIDPNANADDLSGERKPISCNGNYCYVGLS</sequence>
<dbReference type="Proteomes" id="UP000789831">
    <property type="component" value="Unassembled WGS sequence"/>
</dbReference>
<comment type="caution">
    <text evidence="2">The sequence shown here is derived from an EMBL/GenBank/DDBJ whole genome shotgun (WGS) entry which is preliminary data.</text>
</comment>
<gene>
    <name evidence="2" type="ORF">AGERDE_LOCUS6170</name>
</gene>
<feature type="region of interest" description="Disordered" evidence="1">
    <location>
        <begin position="35"/>
        <end position="66"/>
    </location>
</feature>
<evidence type="ECO:0000313" key="2">
    <source>
        <dbReference type="EMBL" id="CAG8540753.1"/>
    </source>
</evidence>
<accession>A0A9N9FL59</accession>